<evidence type="ECO:0000313" key="4">
    <source>
        <dbReference type="Proteomes" id="UP001180020"/>
    </source>
</evidence>
<evidence type="ECO:0000313" key="3">
    <source>
        <dbReference type="EMBL" id="KAK1292815.1"/>
    </source>
</evidence>
<reference evidence="3" key="1">
    <citation type="journal article" date="2023" name="Nat. Commun.">
        <title>Diploid and tetraploid genomes of Acorus and the evolution of monocots.</title>
        <authorList>
            <person name="Ma L."/>
            <person name="Liu K.W."/>
            <person name="Li Z."/>
            <person name="Hsiao Y.Y."/>
            <person name="Qi Y."/>
            <person name="Fu T."/>
            <person name="Tang G.D."/>
            <person name="Zhang D."/>
            <person name="Sun W.H."/>
            <person name="Liu D.K."/>
            <person name="Li Y."/>
            <person name="Chen G.Z."/>
            <person name="Liu X.D."/>
            <person name="Liao X.Y."/>
            <person name="Jiang Y.T."/>
            <person name="Yu X."/>
            <person name="Hao Y."/>
            <person name="Huang J."/>
            <person name="Zhao X.W."/>
            <person name="Ke S."/>
            <person name="Chen Y.Y."/>
            <person name="Wu W.L."/>
            <person name="Hsu J.L."/>
            <person name="Lin Y.F."/>
            <person name="Huang M.D."/>
            <person name="Li C.Y."/>
            <person name="Huang L."/>
            <person name="Wang Z.W."/>
            <person name="Zhao X."/>
            <person name="Zhong W.Y."/>
            <person name="Peng D.H."/>
            <person name="Ahmad S."/>
            <person name="Lan S."/>
            <person name="Zhang J.S."/>
            <person name="Tsai W.C."/>
            <person name="Van de Peer Y."/>
            <person name="Liu Z.J."/>
        </authorList>
    </citation>
    <scope>NUCLEOTIDE SEQUENCE</scope>
    <source>
        <strain evidence="3">CP</strain>
    </source>
</reference>
<dbReference type="InterPro" id="IPR004332">
    <property type="entry name" value="Transposase_MuDR"/>
</dbReference>
<dbReference type="PANTHER" id="PTHR31973:SF187">
    <property type="entry name" value="MUTATOR TRANSPOSASE MUDRA PROTEIN"/>
    <property type="match status" value="1"/>
</dbReference>
<feature type="domain" description="Transposase MuDR plant" evidence="2">
    <location>
        <begin position="216"/>
        <end position="280"/>
    </location>
</feature>
<sequence length="366" mass="42295">MDEDTLYKVTFIYDGHWKQVKSAYGQRYVEGRQFTDVLDSCKITLIDLWEDIGPWSKSSNPQRVTFTYMVPNSMPRQYVEITDDSKLLQIFKENRRTKRFTLYVVQNEDTATSQSTLPISQIASERGDNEVLQQVLDDVDDLEENSDAEEEYEAEQSLEAEREEESEEENEMEDAQEEVQHEMDLVQPNDNSCSGNEVLSDNFEGEFVEIDSERPKMVVGSRFPSVEHFRDALNQYCVTNEFAVKYLKNERCRVTAKCKVGKCNWRIHASVLPDEITFEVKTLNEVHTCTSVNKVGNEMVTSRWLATKMVPILHKTPELGASKLKMEVQNKYNLTLPYTRVQKARAKAIELIHGKPAESYRLIPES</sequence>
<dbReference type="AlphaFoldDB" id="A0AAV9CVA0"/>
<organism evidence="3 4">
    <name type="scientific">Acorus calamus</name>
    <name type="common">Sweet flag</name>
    <dbReference type="NCBI Taxonomy" id="4465"/>
    <lineage>
        <taxon>Eukaryota</taxon>
        <taxon>Viridiplantae</taxon>
        <taxon>Streptophyta</taxon>
        <taxon>Embryophyta</taxon>
        <taxon>Tracheophyta</taxon>
        <taxon>Spermatophyta</taxon>
        <taxon>Magnoliopsida</taxon>
        <taxon>Liliopsida</taxon>
        <taxon>Acoraceae</taxon>
        <taxon>Acorus</taxon>
    </lineage>
</organism>
<dbReference type="Proteomes" id="UP001180020">
    <property type="component" value="Unassembled WGS sequence"/>
</dbReference>
<evidence type="ECO:0000256" key="1">
    <source>
        <dbReference type="SAM" id="MobiDB-lite"/>
    </source>
</evidence>
<protein>
    <recommendedName>
        <fullName evidence="2">Transposase MuDR plant domain-containing protein</fullName>
    </recommendedName>
</protein>
<dbReference type="PANTHER" id="PTHR31973">
    <property type="entry name" value="POLYPROTEIN, PUTATIVE-RELATED"/>
    <property type="match status" value="1"/>
</dbReference>
<evidence type="ECO:0000259" key="2">
    <source>
        <dbReference type="Pfam" id="PF03108"/>
    </source>
</evidence>
<dbReference type="Pfam" id="PF03108">
    <property type="entry name" value="DBD_Tnp_Mut"/>
    <property type="match status" value="1"/>
</dbReference>
<dbReference type="EMBL" id="JAUJYO010000017">
    <property type="protein sequence ID" value="KAK1292815.1"/>
    <property type="molecule type" value="Genomic_DNA"/>
</dbReference>
<keyword evidence="4" id="KW-1185">Reference proteome</keyword>
<accession>A0AAV9CVA0</accession>
<proteinExistence type="predicted"/>
<comment type="caution">
    <text evidence="3">The sequence shown here is derived from an EMBL/GenBank/DDBJ whole genome shotgun (WGS) entry which is preliminary data.</text>
</comment>
<reference evidence="3" key="2">
    <citation type="submission" date="2023-06" db="EMBL/GenBank/DDBJ databases">
        <authorList>
            <person name="Ma L."/>
            <person name="Liu K.-W."/>
            <person name="Li Z."/>
            <person name="Hsiao Y.-Y."/>
            <person name="Qi Y."/>
            <person name="Fu T."/>
            <person name="Tang G."/>
            <person name="Zhang D."/>
            <person name="Sun W.-H."/>
            <person name="Liu D.-K."/>
            <person name="Li Y."/>
            <person name="Chen G.-Z."/>
            <person name="Liu X.-D."/>
            <person name="Liao X.-Y."/>
            <person name="Jiang Y.-T."/>
            <person name="Yu X."/>
            <person name="Hao Y."/>
            <person name="Huang J."/>
            <person name="Zhao X.-W."/>
            <person name="Ke S."/>
            <person name="Chen Y.-Y."/>
            <person name="Wu W.-L."/>
            <person name="Hsu J.-L."/>
            <person name="Lin Y.-F."/>
            <person name="Huang M.-D."/>
            <person name="Li C.-Y."/>
            <person name="Huang L."/>
            <person name="Wang Z.-W."/>
            <person name="Zhao X."/>
            <person name="Zhong W.-Y."/>
            <person name="Peng D.-H."/>
            <person name="Ahmad S."/>
            <person name="Lan S."/>
            <person name="Zhang J.-S."/>
            <person name="Tsai W.-C."/>
            <person name="Van De Peer Y."/>
            <person name="Liu Z.-J."/>
        </authorList>
    </citation>
    <scope>NUCLEOTIDE SEQUENCE</scope>
    <source>
        <strain evidence="3">CP</strain>
        <tissue evidence="3">Leaves</tissue>
    </source>
</reference>
<gene>
    <name evidence="3" type="ORF">QJS10_CPB17g01211</name>
</gene>
<feature type="compositionally biased region" description="Acidic residues" evidence="1">
    <location>
        <begin position="143"/>
        <end position="177"/>
    </location>
</feature>
<name>A0AAV9CVA0_ACOCL</name>
<feature type="region of interest" description="Disordered" evidence="1">
    <location>
        <begin position="143"/>
        <end position="178"/>
    </location>
</feature>